<evidence type="ECO:0000259" key="3">
    <source>
        <dbReference type="Pfam" id="PF06722"/>
    </source>
</evidence>
<reference evidence="4 5" key="1">
    <citation type="submission" date="2018-02" db="EMBL/GenBank/DDBJ databases">
        <title>Genomic Encyclopedia of Archaeal and Bacterial Type Strains, Phase II (KMG-II): from individual species to whole genera.</title>
        <authorList>
            <person name="Goeker M."/>
        </authorList>
    </citation>
    <scope>NUCLEOTIDE SEQUENCE [LARGE SCALE GENOMIC DNA]</scope>
    <source>
        <strain evidence="4 5">YU 961-1</strain>
    </source>
</reference>
<dbReference type="InterPro" id="IPR002213">
    <property type="entry name" value="UDP_glucos_trans"/>
</dbReference>
<dbReference type="GO" id="GO:0016758">
    <property type="term" value="F:hexosyltransferase activity"/>
    <property type="evidence" value="ECO:0007669"/>
    <property type="project" value="InterPro"/>
</dbReference>
<evidence type="ECO:0000256" key="2">
    <source>
        <dbReference type="ARBA" id="ARBA00022679"/>
    </source>
</evidence>
<dbReference type="EMBL" id="PTIX01000001">
    <property type="protein sequence ID" value="PPK71302.1"/>
    <property type="molecule type" value="Genomic_DNA"/>
</dbReference>
<dbReference type="PANTHER" id="PTHR48050:SF13">
    <property type="entry name" value="STEROL 3-BETA-GLUCOSYLTRANSFERASE UGT80A2"/>
    <property type="match status" value="1"/>
</dbReference>
<dbReference type="SUPFAM" id="SSF53756">
    <property type="entry name" value="UDP-Glycosyltransferase/glycogen phosphorylase"/>
    <property type="match status" value="1"/>
</dbReference>
<dbReference type="GO" id="GO:0017000">
    <property type="term" value="P:antibiotic biosynthetic process"/>
    <property type="evidence" value="ECO:0007669"/>
    <property type="project" value="UniProtKB-ARBA"/>
</dbReference>
<dbReference type="CDD" id="cd03784">
    <property type="entry name" value="GT1_Gtf-like"/>
    <property type="match status" value="1"/>
</dbReference>
<organism evidence="4 5">
    <name type="scientific">Actinokineospora auranticolor</name>
    <dbReference type="NCBI Taxonomy" id="155976"/>
    <lineage>
        <taxon>Bacteria</taxon>
        <taxon>Bacillati</taxon>
        <taxon>Actinomycetota</taxon>
        <taxon>Actinomycetes</taxon>
        <taxon>Pseudonocardiales</taxon>
        <taxon>Pseudonocardiaceae</taxon>
        <taxon>Actinokineospora</taxon>
    </lineage>
</organism>
<dbReference type="Proteomes" id="UP000239203">
    <property type="component" value="Unassembled WGS sequence"/>
</dbReference>
<comment type="caution">
    <text evidence="4">The sequence shown here is derived from an EMBL/GenBank/DDBJ whole genome shotgun (WGS) entry which is preliminary data.</text>
</comment>
<sequence length="381" mass="39669">MTIPHVVLATVPGYGHVTPLLDVVGELVAQGVRVTAACGTGFAPMLADAGAATVEYEGPADAHAVAAALTGVTDFGDPLGPVLARLADDPPDVLGFDATMWLAGRVLAHLFPCPTVQLSPCFVSNADFSLPGRVAAHVSAGEPVEVDMVAVLARLGVVGDLGAVLSDSRDRKVVFLPREFQFAGDTFDDRHTFVGPCLGPRRLAGSWAPPADGNPVLLVSLGTSSFNDQPAFFRACARAFEGLPWNLVLTLGSGTDPAELEPLPPNVTAHRWLPHPAVLAHAAAFVCPGGMGSIMESLSCSTPMVVVPQHGEQEVNAERVVELGLGSRLSRDDLTPETIRDAVLTVATDPATAARVRAMSTHCQTAGGHQRAAKEILSTLP</sequence>
<dbReference type="Pfam" id="PF06722">
    <property type="entry name" value="EryCIII-like_C"/>
    <property type="match status" value="1"/>
</dbReference>
<dbReference type="OrthoDB" id="6620093at2"/>
<dbReference type="InterPro" id="IPR006326">
    <property type="entry name" value="UDPGT_MGT-like"/>
</dbReference>
<proteinExistence type="inferred from homology"/>
<feature type="domain" description="Erythromycin biosynthesis protein CIII-like C-terminal" evidence="3">
    <location>
        <begin position="248"/>
        <end position="359"/>
    </location>
</feature>
<keyword evidence="2 4" id="KW-0808">Transferase</keyword>
<name>A0A2S6H1G0_9PSEU</name>
<dbReference type="InterPro" id="IPR050426">
    <property type="entry name" value="Glycosyltransferase_28"/>
</dbReference>
<evidence type="ECO:0000256" key="1">
    <source>
        <dbReference type="ARBA" id="ARBA00009995"/>
    </source>
</evidence>
<evidence type="ECO:0000313" key="5">
    <source>
        <dbReference type="Proteomes" id="UP000239203"/>
    </source>
</evidence>
<dbReference type="AlphaFoldDB" id="A0A2S6H1G0"/>
<accession>A0A2S6H1G0</accession>
<gene>
    <name evidence="4" type="ORF">CLV40_101491</name>
</gene>
<dbReference type="GO" id="GO:0008194">
    <property type="term" value="F:UDP-glycosyltransferase activity"/>
    <property type="evidence" value="ECO:0007669"/>
    <property type="project" value="InterPro"/>
</dbReference>
<dbReference type="RefSeq" id="WP_104476405.1">
    <property type="nucleotide sequence ID" value="NZ_CP154825.1"/>
</dbReference>
<evidence type="ECO:0000313" key="4">
    <source>
        <dbReference type="EMBL" id="PPK71302.1"/>
    </source>
</evidence>
<dbReference type="Gene3D" id="3.40.50.2000">
    <property type="entry name" value="Glycogen Phosphorylase B"/>
    <property type="match status" value="2"/>
</dbReference>
<comment type="similarity">
    <text evidence="1">Belongs to the UDP-glycosyltransferase family.</text>
</comment>
<dbReference type="PANTHER" id="PTHR48050">
    <property type="entry name" value="STEROL 3-BETA-GLUCOSYLTRANSFERASE"/>
    <property type="match status" value="1"/>
</dbReference>
<protein>
    <submittedName>
        <fullName evidence="4">dTDP-L-oleandrosyltransferase</fullName>
    </submittedName>
</protein>
<dbReference type="NCBIfam" id="TIGR01426">
    <property type="entry name" value="MGT"/>
    <property type="match status" value="1"/>
</dbReference>
<keyword evidence="5" id="KW-1185">Reference proteome</keyword>
<dbReference type="FunFam" id="3.40.50.2000:FF:000072">
    <property type="entry name" value="Glycosyl transferase"/>
    <property type="match status" value="1"/>
</dbReference>
<dbReference type="InterPro" id="IPR010610">
    <property type="entry name" value="EryCIII-like_C"/>
</dbReference>